<feature type="domain" description="Smr" evidence="1">
    <location>
        <begin position="9"/>
        <end position="79"/>
    </location>
</feature>
<protein>
    <recommendedName>
        <fullName evidence="1">Smr domain-containing protein</fullName>
    </recommendedName>
</protein>
<proteinExistence type="predicted"/>
<reference evidence="2 3" key="1">
    <citation type="submission" date="2015-10" db="EMBL/GenBank/DDBJ databases">
        <title>Genome analyses suggest a sexual origin of heterokaryosis in a supposedly ancient asexual fungus.</title>
        <authorList>
            <person name="Ropars J."/>
            <person name="Sedzielewska K."/>
            <person name="Noel J."/>
            <person name="Charron P."/>
            <person name="Farinelli L."/>
            <person name="Marton T."/>
            <person name="Kruger M."/>
            <person name="Pelin A."/>
            <person name="Brachmann A."/>
            <person name="Corradi N."/>
        </authorList>
    </citation>
    <scope>NUCLEOTIDE SEQUENCE [LARGE SCALE GENOMIC DNA]</scope>
    <source>
        <strain evidence="2 3">A4</strain>
    </source>
</reference>
<dbReference type="VEuPathDB" id="FungiDB:RhiirFUN_013868"/>
<evidence type="ECO:0000313" key="2">
    <source>
        <dbReference type="EMBL" id="PKY48890.1"/>
    </source>
</evidence>
<gene>
    <name evidence="2" type="ORF">RhiirA4_544905</name>
</gene>
<dbReference type="VEuPathDB" id="FungiDB:RhiirA1_459976"/>
<dbReference type="InterPro" id="IPR036063">
    <property type="entry name" value="Smr_dom_sf"/>
</dbReference>
<comment type="caution">
    <text evidence="2">The sequence shown here is derived from an EMBL/GenBank/DDBJ whole genome shotgun (WGS) entry which is preliminary data.</text>
</comment>
<dbReference type="VEuPathDB" id="FungiDB:RhiirFUN_013864"/>
<dbReference type="AlphaFoldDB" id="A0A2I1GQI0"/>
<dbReference type="VEuPathDB" id="FungiDB:RhiirA1_459979"/>
<dbReference type="VEuPathDB" id="FungiDB:FUN_015853"/>
<name>A0A2I1GQI0_9GLOM</name>
<sequence>MLSNTLTEIDLHKLNRESARRLVIKSVKKSHSRKISCIKFITEKANHNINSNGERGVLHRAFPSWVLNTEIEHLVQDYEPYNGYYLVYINLDYVSQAEVEVDLHYRTKLLVIQTIKDCHFRKIPCVKFITRRGNHVNATGEREVLYEDFPSWMLDNEIRHLIEQCQKYDGYYLVYLDLNHAPSLFRRLIFGFRPPGWFGQKY</sequence>
<dbReference type="Proteomes" id="UP000234323">
    <property type="component" value="Unassembled WGS sequence"/>
</dbReference>
<dbReference type="EMBL" id="LLXI01000682">
    <property type="protein sequence ID" value="PKY48890.1"/>
    <property type="molecule type" value="Genomic_DNA"/>
</dbReference>
<dbReference type="InterPro" id="IPR002625">
    <property type="entry name" value="Smr_dom"/>
</dbReference>
<evidence type="ECO:0000313" key="3">
    <source>
        <dbReference type="Proteomes" id="UP000234323"/>
    </source>
</evidence>
<keyword evidence="3" id="KW-1185">Reference proteome</keyword>
<evidence type="ECO:0000259" key="1">
    <source>
        <dbReference type="Pfam" id="PF01713"/>
    </source>
</evidence>
<dbReference type="Pfam" id="PF01713">
    <property type="entry name" value="Smr"/>
    <property type="match status" value="1"/>
</dbReference>
<organism evidence="2 3">
    <name type="scientific">Rhizophagus irregularis</name>
    <dbReference type="NCBI Taxonomy" id="588596"/>
    <lineage>
        <taxon>Eukaryota</taxon>
        <taxon>Fungi</taxon>
        <taxon>Fungi incertae sedis</taxon>
        <taxon>Mucoromycota</taxon>
        <taxon>Glomeromycotina</taxon>
        <taxon>Glomeromycetes</taxon>
        <taxon>Glomerales</taxon>
        <taxon>Glomeraceae</taxon>
        <taxon>Rhizophagus</taxon>
    </lineage>
</organism>
<dbReference type="Gene3D" id="3.30.1370.110">
    <property type="match status" value="1"/>
</dbReference>
<dbReference type="SUPFAM" id="SSF160443">
    <property type="entry name" value="SMR domain-like"/>
    <property type="match status" value="1"/>
</dbReference>
<dbReference type="VEuPathDB" id="FungiDB:FUN_015850"/>
<accession>A0A2I1GQI0</accession>